<evidence type="ECO:0000313" key="3">
    <source>
        <dbReference type="EMBL" id="KAK2614596.1"/>
    </source>
</evidence>
<feature type="coiled-coil region" evidence="1">
    <location>
        <begin position="112"/>
        <end position="175"/>
    </location>
</feature>
<reference evidence="3" key="1">
    <citation type="submission" date="2023-06" db="EMBL/GenBank/DDBJ databases">
        <authorList>
            <person name="Noh H."/>
        </authorList>
    </citation>
    <scope>NUCLEOTIDE SEQUENCE</scope>
    <source>
        <strain evidence="3">DUCC20226</strain>
    </source>
</reference>
<keyword evidence="4" id="KW-1185">Reference proteome</keyword>
<organism evidence="3 4">
    <name type="scientific">Phomopsis amygdali</name>
    <name type="common">Fusicoccum amygdali</name>
    <dbReference type="NCBI Taxonomy" id="1214568"/>
    <lineage>
        <taxon>Eukaryota</taxon>
        <taxon>Fungi</taxon>
        <taxon>Dikarya</taxon>
        <taxon>Ascomycota</taxon>
        <taxon>Pezizomycotina</taxon>
        <taxon>Sordariomycetes</taxon>
        <taxon>Sordariomycetidae</taxon>
        <taxon>Diaporthales</taxon>
        <taxon>Diaporthaceae</taxon>
        <taxon>Diaporthe</taxon>
    </lineage>
</organism>
<comment type="caution">
    <text evidence="3">The sequence shown here is derived from an EMBL/GenBank/DDBJ whole genome shotgun (WGS) entry which is preliminary data.</text>
</comment>
<dbReference type="Proteomes" id="UP001265746">
    <property type="component" value="Unassembled WGS sequence"/>
</dbReference>
<accession>A0AAD9WA48</accession>
<evidence type="ECO:0000313" key="4">
    <source>
        <dbReference type="Proteomes" id="UP001265746"/>
    </source>
</evidence>
<protein>
    <submittedName>
        <fullName evidence="3">Uncharacterized protein</fullName>
    </submittedName>
</protein>
<name>A0AAD9WA48_PHOAM</name>
<evidence type="ECO:0000256" key="2">
    <source>
        <dbReference type="SAM" id="MobiDB-lite"/>
    </source>
</evidence>
<dbReference type="AlphaFoldDB" id="A0AAD9WA48"/>
<feature type="region of interest" description="Disordered" evidence="2">
    <location>
        <begin position="1"/>
        <end position="40"/>
    </location>
</feature>
<proteinExistence type="predicted"/>
<dbReference type="EMBL" id="JAUJFL010000001">
    <property type="protein sequence ID" value="KAK2614596.1"/>
    <property type="molecule type" value="Genomic_DNA"/>
</dbReference>
<keyword evidence="1" id="KW-0175">Coiled coil</keyword>
<evidence type="ECO:0000256" key="1">
    <source>
        <dbReference type="SAM" id="Coils"/>
    </source>
</evidence>
<gene>
    <name evidence="3" type="ORF">N8I77_001405</name>
</gene>
<sequence length="275" mass="31426">MGKLAQKFNLSQGKRKDVEQAETSDASAKGRLPTSQSYPVQLQGSQVLRRNDGFDFPMAFHSMASEPLADPRSYHARSLGASPGLMATESRAYKMSMEIDSPEITTPEQRKVLELEQRLKVATQRVQDLEDDARTHEEELMVARTQAKIDIDQEVVRLQQEVETLEQHEERLIRELVISESKLKGLKTTERDLKKRLSHFHTIYCLKHAYNAHLKKMSPVKQRTAQKLHGKFEETEAKYMEAAFALYDYLEANGLQDTLPANVKEWLANPKGKKS</sequence>